<protein>
    <submittedName>
        <fullName evidence="1">Concanavalin A-like lectin/glucanases superfamily protein</fullName>
    </submittedName>
</protein>
<dbReference type="GO" id="GO:0004553">
    <property type="term" value="F:hydrolase activity, hydrolyzing O-glycosyl compounds"/>
    <property type="evidence" value="ECO:0007669"/>
    <property type="project" value="UniProtKB-ARBA"/>
</dbReference>
<name>A0A8X8LAZ4_9BACT</name>
<evidence type="ECO:0000313" key="1">
    <source>
        <dbReference type="EMBL" id="SDW64120.1"/>
    </source>
</evidence>
<reference evidence="1 2" key="1">
    <citation type="submission" date="2016-10" db="EMBL/GenBank/DDBJ databases">
        <authorList>
            <person name="Varghese N."/>
            <person name="Submissions S."/>
        </authorList>
    </citation>
    <scope>NUCLEOTIDE SEQUENCE [LARGE SCALE GENOMIC DNA]</scope>
    <source>
        <strain evidence="1 2">DSM 25353</strain>
    </source>
</reference>
<gene>
    <name evidence="1" type="ORF">SAMN05444410_104188</name>
</gene>
<dbReference type="AlphaFoldDB" id="A0A8X8LAZ4"/>
<evidence type="ECO:0000313" key="2">
    <source>
        <dbReference type="Proteomes" id="UP000198711"/>
    </source>
</evidence>
<dbReference type="EMBL" id="FNNO01000004">
    <property type="protein sequence ID" value="SDW64120.1"/>
    <property type="molecule type" value="Genomic_DNA"/>
</dbReference>
<keyword evidence="2" id="KW-1185">Reference proteome</keyword>
<dbReference type="InterPro" id="IPR013320">
    <property type="entry name" value="ConA-like_dom_sf"/>
</dbReference>
<dbReference type="RefSeq" id="WP_026772791.1">
    <property type="nucleotide sequence ID" value="NZ_FNNO01000004.1"/>
</dbReference>
<comment type="caution">
    <text evidence="1">The sequence shown here is derived from an EMBL/GenBank/DDBJ whole genome shotgun (WGS) entry which is preliminary data.</text>
</comment>
<accession>A0A8X8LAZ4</accession>
<dbReference type="Pfam" id="PF13385">
    <property type="entry name" value="Laminin_G_3"/>
    <property type="match status" value="1"/>
</dbReference>
<sequence>MKYINRQLLFSLIAGSSMLLSSCYKKFDPSSYAPALSIGGYTSAKSIAPGNLVGYWSFDNNVTDSVTNTAGTNVGVGFVNGIKGSAMQGGNNKYVLFNPGSGIQNLQSFTVTSWVNSPQNTNGIAGILDIANTNSFWGNLTIFFENGGTATNANLKVHVNNNGKDAWLGNYNITNAWNVWMNIAVSYDAASSTFKVFVNGSKIATQVVANFGPLQFQNATKMVFGTVQFQTTPSLTSATGSQPWASFMTGQLDEVRIYNKALAETDINALVKLEGRGK</sequence>
<dbReference type="SUPFAM" id="SSF49899">
    <property type="entry name" value="Concanavalin A-like lectins/glucanases"/>
    <property type="match status" value="1"/>
</dbReference>
<dbReference type="Gene3D" id="2.60.120.200">
    <property type="match status" value="1"/>
</dbReference>
<dbReference type="GO" id="GO:0005975">
    <property type="term" value="P:carbohydrate metabolic process"/>
    <property type="evidence" value="ECO:0007669"/>
    <property type="project" value="UniProtKB-ARBA"/>
</dbReference>
<organism evidence="1 2">
    <name type="scientific">Hydrobacter penzbergensis</name>
    <dbReference type="NCBI Taxonomy" id="1235997"/>
    <lineage>
        <taxon>Bacteria</taxon>
        <taxon>Pseudomonadati</taxon>
        <taxon>Bacteroidota</taxon>
        <taxon>Chitinophagia</taxon>
        <taxon>Chitinophagales</taxon>
        <taxon>Chitinophagaceae</taxon>
        <taxon>Hydrobacter</taxon>
    </lineage>
</organism>
<dbReference type="PROSITE" id="PS51257">
    <property type="entry name" value="PROKAR_LIPOPROTEIN"/>
    <property type="match status" value="1"/>
</dbReference>
<dbReference type="Proteomes" id="UP000198711">
    <property type="component" value="Unassembled WGS sequence"/>
</dbReference>
<proteinExistence type="predicted"/>